<dbReference type="Proteomes" id="UP000198816">
    <property type="component" value="Unassembled WGS sequence"/>
</dbReference>
<dbReference type="CDD" id="cd00383">
    <property type="entry name" value="trans_reg_C"/>
    <property type="match status" value="1"/>
</dbReference>
<feature type="modified residue" description="4-aspartylphosphate" evidence="6">
    <location>
        <position position="55"/>
    </location>
</feature>
<dbReference type="InterPro" id="IPR001789">
    <property type="entry name" value="Sig_transdc_resp-reg_receiver"/>
</dbReference>
<dbReference type="PROSITE" id="PS50110">
    <property type="entry name" value="RESPONSE_REGULATORY"/>
    <property type="match status" value="1"/>
</dbReference>
<evidence type="ECO:0000256" key="6">
    <source>
        <dbReference type="PROSITE-ProRule" id="PRU00169"/>
    </source>
</evidence>
<name>A0A1H3CX99_THIRO</name>
<feature type="DNA-binding region" description="OmpR/PhoB-type" evidence="7">
    <location>
        <begin position="135"/>
        <end position="235"/>
    </location>
</feature>
<dbReference type="GO" id="GO:0000976">
    <property type="term" value="F:transcription cis-regulatory region binding"/>
    <property type="evidence" value="ECO:0007669"/>
    <property type="project" value="TreeGrafter"/>
</dbReference>
<evidence type="ECO:0000256" key="1">
    <source>
        <dbReference type="ARBA" id="ARBA00022553"/>
    </source>
</evidence>
<dbReference type="AlphaFoldDB" id="A0A1H3CX99"/>
<dbReference type="GO" id="GO:0005829">
    <property type="term" value="C:cytosol"/>
    <property type="evidence" value="ECO:0007669"/>
    <property type="project" value="TreeGrafter"/>
</dbReference>
<dbReference type="InterPro" id="IPR011006">
    <property type="entry name" value="CheY-like_superfamily"/>
</dbReference>
<dbReference type="InterPro" id="IPR001867">
    <property type="entry name" value="OmpR/PhoB-type_DNA-bd"/>
</dbReference>
<keyword evidence="3" id="KW-0805">Transcription regulation</keyword>
<dbReference type="RefSeq" id="WP_093038085.1">
    <property type="nucleotide sequence ID" value="NZ_FNNZ01000039.1"/>
</dbReference>
<dbReference type="STRING" id="1058.SAMN05421783_13922"/>
<evidence type="ECO:0000259" key="8">
    <source>
        <dbReference type="PROSITE" id="PS50110"/>
    </source>
</evidence>
<dbReference type="EMBL" id="FNNZ01000039">
    <property type="protein sequence ID" value="SDX58842.1"/>
    <property type="molecule type" value="Genomic_DNA"/>
</dbReference>
<dbReference type="GO" id="GO:0032993">
    <property type="term" value="C:protein-DNA complex"/>
    <property type="evidence" value="ECO:0007669"/>
    <property type="project" value="TreeGrafter"/>
</dbReference>
<dbReference type="InterPro" id="IPR036388">
    <property type="entry name" value="WH-like_DNA-bd_sf"/>
</dbReference>
<evidence type="ECO:0000313" key="11">
    <source>
        <dbReference type="Proteomes" id="UP000198816"/>
    </source>
</evidence>
<keyword evidence="5" id="KW-0804">Transcription</keyword>
<dbReference type="Gene3D" id="6.10.250.690">
    <property type="match status" value="1"/>
</dbReference>
<dbReference type="SMART" id="SM00448">
    <property type="entry name" value="REC"/>
    <property type="match status" value="1"/>
</dbReference>
<keyword evidence="2" id="KW-0902">Two-component regulatory system</keyword>
<dbReference type="Pfam" id="PF00072">
    <property type="entry name" value="Response_reg"/>
    <property type="match status" value="1"/>
</dbReference>
<dbReference type="InterPro" id="IPR016032">
    <property type="entry name" value="Sig_transdc_resp-reg_C-effctor"/>
</dbReference>
<evidence type="ECO:0000256" key="4">
    <source>
        <dbReference type="ARBA" id="ARBA00023125"/>
    </source>
</evidence>
<protein>
    <submittedName>
        <fullName evidence="10">DNA-binding response regulator, OmpR family, contains REC and winged-helix (WHTH) domain</fullName>
    </submittedName>
</protein>
<evidence type="ECO:0000313" key="10">
    <source>
        <dbReference type="EMBL" id="SDX58842.1"/>
    </source>
</evidence>
<dbReference type="PANTHER" id="PTHR48111">
    <property type="entry name" value="REGULATOR OF RPOS"/>
    <property type="match status" value="1"/>
</dbReference>
<dbReference type="PANTHER" id="PTHR48111:SF4">
    <property type="entry name" value="DNA-BINDING DUAL TRANSCRIPTIONAL REGULATOR OMPR"/>
    <property type="match status" value="1"/>
</dbReference>
<feature type="domain" description="Response regulatory" evidence="8">
    <location>
        <begin position="6"/>
        <end position="119"/>
    </location>
</feature>
<dbReference type="SUPFAM" id="SSF46894">
    <property type="entry name" value="C-terminal effector domain of the bipartite response regulators"/>
    <property type="match status" value="1"/>
</dbReference>
<evidence type="ECO:0000256" key="3">
    <source>
        <dbReference type="ARBA" id="ARBA00023015"/>
    </source>
</evidence>
<keyword evidence="1 6" id="KW-0597">Phosphoprotein</keyword>
<dbReference type="PROSITE" id="PS51755">
    <property type="entry name" value="OMPR_PHOB"/>
    <property type="match status" value="1"/>
</dbReference>
<keyword evidence="11" id="KW-1185">Reference proteome</keyword>
<dbReference type="Gene3D" id="1.10.10.10">
    <property type="entry name" value="Winged helix-like DNA-binding domain superfamily/Winged helix DNA-binding domain"/>
    <property type="match status" value="1"/>
</dbReference>
<proteinExistence type="predicted"/>
<dbReference type="SMART" id="SM00862">
    <property type="entry name" value="Trans_reg_C"/>
    <property type="match status" value="1"/>
</dbReference>
<dbReference type="SUPFAM" id="SSF52172">
    <property type="entry name" value="CheY-like"/>
    <property type="match status" value="1"/>
</dbReference>
<dbReference type="OrthoDB" id="9802426at2"/>
<accession>A0A1H3CX99</accession>
<dbReference type="GO" id="GO:0000156">
    <property type="term" value="F:phosphorelay response regulator activity"/>
    <property type="evidence" value="ECO:0007669"/>
    <property type="project" value="TreeGrafter"/>
</dbReference>
<sequence length="240" mass="26434">MPGPVSILIVDDDPRLCRALVRYFAREGYAVRTATSGAQMRERLAAERPDLVILDLKLPDEDGFSLARELRSTTDVAIVILTGKAETTDKVVGLELGADDYVTKPFIERELLARVRSVLRRTSAGGQGRRAAAAGSVACFDGWRFDLATYELTSPAGDPVALTPHEFQLLSTFVRHGNRVLSRDAILELVAGRDWSPDDRSVDVLVGKLRKKLGTDHQDPRLIETVRSVGYKLTAKVSFE</sequence>
<dbReference type="GO" id="GO:0006355">
    <property type="term" value="P:regulation of DNA-templated transcription"/>
    <property type="evidence" value="ECO:0007669"/>
    <property type="project" value="InterPro"/>
</dbReference>
<reference evidence="11" key="1">
    <citation type="submission" date="2016-10" db="EMBL/GenBank/DDBJ databases">
        <authorList>
            <person name="Varghese N."/>
            <person name="Submissions S."/>
        </authorList>
    </citation>
    <scope>NUCLEOTIDE SEQUENCE [LARGE SCALE GENOMIC DNA]</scope>
    <source>
        <strain evidence="11">DSM 217</strain>
    </source>
</reference>
<evidence type="ECO:0000256" key="5">
    <source>
        <dbReference type="ARBA" id="ARBA00023163"/>
    </source>
</evidence>
<dbReference type="InterPro" id="IPR039420">
    <property type="entry name" value="WalR-like"/>
</dbReference>
<keyword evidence="4 7" id="KW-0238">DNA-binding</keyword>
<feature type="domain" description="OmpR/PhoB-type" evidence="9">
    <location>
        <begin position="135"/>
        <end position="235"/>
    </location>
</feature>
<dbReference type="Pfam" id="PF00486">
    <property type="entry name" value="Trans_reg_C"/>
    <property type="match status" value="1"/>
</dbReference>
<organism evidence="10 11">
    <name type="scientific">Thiocapsa roseopersicina</name>
    <dbReference type="NCBI Taxonomy" id="1058"/>
    <lineage>
        <taxon>Bacteria</taxon>
        <taxon>Pseudomonadati</taxon>
        <taxon>Pseudomonadota</taxon>
        <taxon>Gammaproteobacteria</taxon>
        <taxon>Chromatiales</taxon>
        <taxon>Chromatiaceae</taxon>
        <taxon>Thiocapsa</taxon>
    </lineage>
</organism>
<evidence type="ECO:0000256" key="2">
    <source>
        <dbReference type="ARBA" id="ARBA00023012"/>
    </source>
</evidence>
<gene>
    <name evidence="10" type="ORF">SAMN05421783_13922</name>
</gene>
<evidence type="ECO:0000256" key="7">
    <source>
        <dbReference type="PROSITE-ProRule" id="PRU01091"/>
    </source>
</evidence>
<evidence type="ECO:0000259" key="9">
    <source>
        <dbReference type="PROSITE" id="PS51755"/>
    </source>
</evidence>
<dbReference type="Gene3D" id="3.40.50.2300">
    <property type="match status" value="1"/>
</dbReference>